<evidence type="ECO:0000313" key="2">
    <source>
        <dbReference type="EMBL" id="KAK4438811.1"/>
    </source>
</evidence>
<feature type="region of interest" description="Disordered" evidence="1">
    <location>
        <begin position="95"/>
        <end position="130"/>
    </location>
</feature>
<dbReference type="EMBL" id="JACGWO010000001">
    <property type="protein sequence ID" value="KAK4438811.1"/>
    <property type="molecule type" value="Genomic_DNA"/>
</dbReference>
<evidence type="ECO:0000313" key="3">
    <source>
        <dbReference type="Proteomes" id="UP001293254"/>
    </source>
</evidence>
<feature type="region of interest" description="Disordered" evidence="1">
    <location>
        <begin position="1"/>
        <end position="31"/>
    </location>
</feature>
<name>A0AAE1YZZ0_9LAMI</name>
<evidence type="ECO:0000256" key="1">
    <source>
        <dbReference type="SAM" id="MobiDB-lite"/>
    </source>
</evidence>
<sequence>MPRTKPKTKTLSLSTCSTGRRRKDTRNGIRRGPMYDTFHGLLHDPVFTWRVETNRLIAEKDAWKRVFKQNLFAKAYRYRGEPKWRMLAVIFDPTQQWDEETEESEEVHESDGDGDSSAADPILDSGVVCR</sequence>
<reference evidence="2" key="1">
    <citation type="submission" date="2020-06" db="EMBL/GenBank/DDBJ databases">
        <authorList>
            <person name="Li T."/>
            <person name="Hu X."/>
            <person name="Zhang T."/>
            <person name="Song X."/>
            <person name="Zhang H."/>
            <person name="Dai N."/>
            <person name="Sheng W."/>
            <person name="Hou X."/>
            <person name="Wei L."/>
        </authorList>
    </citation>
    <scope>NUCLEOTIDE SEQUENCE</scope>
    <source>
        <strain evidence="2">3651</strain>
        <tissue evidence="2">Leaf</tissue>
    </source>
</reference>
<organism evidence="2 3">
    <name type="scientific">Sesamum alatum</name>
    <dbReference type="NCBI Taxonomy" id="300844"/>
    <lineage>
        <taxon>Eukaryota</taxon>
        <taxon>Viridiplantae</taxon>
        <taxon>Streptophyta</taxon>
        <taxon>Embryophyta</taxon>
        <taxon>Tracheophyta</taxon>
        <taxon>Spermatophyta</taxon>
        <taxon>Magnoliopsida</taxon>
        <taxon>eudicotyledons</taxon>
        <taxon>Gunneridae</taxon>
        <taxon>Pentapetalae</taxon>
        <taxon>asterids</taxon>
        <taxon>lamiids</taxon>
        <taxon>Lamiales</taxon>
        <taxon>Pedaliaceae</taxon>
        <taxon>Sesamum</taxon>
    </lineage>
</organism>
<proteinExistence type="predicted"/>
<gene>
    <name evidence="2" type="ORF">Salat_0215700</name>
</gene>
<reference evidence="2" key="2">
    <citation type="journal article" date="2024" name="Plant">
        <title>Genomic evolution and insights into agronomic trait innovations of Sesamum species.</title>
        <authorList>
            <person name="Miao H."/>
            <person name="Wang L."/>
            <person name="Qu L."/>
            <person name="Liu H."/>
            <person name="Sun Y."/>
            <person name="Le M."/>
            <person name="Wang Q."/>
            <person name="Wei S."/>
            <person name="Zheng Y."/>
            <person name="Lin W."/>
            <person name="Duan Y."/>
            <person name="Cao H."/>
            <person name="Xiong S."/>
            <person name="Wang X."/>
            <person name="Wei L."/>
            <person name="Li C."/>
            <person name="Ma Q."/>
            <person name="Ju M."/>
            <person name="Zhao R."/>
            <person name="Li G."/>
            <person name="Mu C."/>
            <person name="Tian Q."/>
            <person name="Mei H."/>
            <person name="Zhang T."/>
            <person name="Gao T."/>
            <person name="Zhang H."/>
        </authorList>
    </citation>
    <scope>NUCLEOTIDE SEQUENCE</scope>
    <source>
        <strain evidence="2">3651</strain>
    </source>
</reference>
<comment type="caution">
    <text evidence="2">The sequence shown here is derived from an EMBL/GenBank/DDBJ whole genome shotgun (WGS) entry which is preliminary data.</text>
</comment>
<dbReference type="Proteomes" id="UP001293254">
    <property type="component" value="Unassembled WGS sequence"/>
</dbReference>
<protein>
    <submittedName>
        <fullName evidence="2">Uncharacterized protein</fullName>
    </submittedName>
</protein>
<feature type="compositionally biased region" description="Low complexity" evidence="1">
    <location>
        <begin position="9"/>
        <end position="18"/>
    </location>
</feature>
<keyword evidence="3" id="KW-1185">Reference proteome</keyword>
<feature type="compositionally biased region" description="Acidic residues" evidence="1">
    <location>
        <begin position="97"/>
        <end position="114"/>
    </location>
</feature>
<dbReference type="AlphaFoldDB" id="A0AAE1YZZ0"/>
<accession>A0AAE1YZZ0</accession>